<dbReference type="RefSeq" id="WP_420906399.1">
    <property type="nucleotide sequence ID" value="NZ_BAAFGK010000005.1"/>
</dbReference>
<evidence type="ECO:0000313" key="2">
    <source>
        <dbReference type="Proteomes" id="UP001628193"/>
    </source>
</evidence>
<dbReference type="EMBL" id="BAAFGK010000005">
    <property type="protein sequence ID" value="GAB0058678.1"/>
    <property type="molecule type" value="Genomic_DNA"/>
</dbReference>
<reference evidence="1 2" key="1">
    <citation type="submission" date="2024-05" db="EMBL/GenBank/DDBJ databases">
        <authorList>
            <consortium name="Candidatus Magnetaquicoccaceae bacterium FCR-1 genome sequencing consortium"/>
            <person name="Shimoshige H."/>
            <person name="Shimamura S."/>
            <person name="Taoka A."/>
            <person name="Kobayashi H."/>
            <person name="Maekawa T."/>
        </authorList>
    </citation>
    <scope>NUCLEOTIDE SEQUENCE [LARGE SCALE GENOMIC DNA]</scope>
    <source>
        <strain evidence="1 2">FCR-1</strain>
    </source>
</reference>
<name>A0ABQ0CCR0_9PROT</name>
<gene>
    <name evidence="1" type="ORF">SIID45300_03031</name>
</gene>
<protein>
    <recommendedName>
        <fullName evidence="3">HEAT repeat domain-containing protein</fullName>
    </recommendedName>
</protein>
<dbReference type="Proteomes" id="UP001628193">
    <property type="component" value="Unassembled WGS sequence"/>
</dbReference>
<evidence type="ECO:0000313" key="1">
    <source>
        <dbReference type="EMBL" id="GAB0058678.1"/>
    </source>
</evidence>
<accession>A0ABQ0CCR0</accession>
<sequence length="675" mass="76417">MVDHPDGDEERHEETRAWLEAFVASGQHGALTAIQRRHCGHVIGCFDTMMRRELGRPPDKWSAAAVERCCFEILPESGLLKESQRWAMPVILAGYLDFLGQTGRIANAIPLIRAVHRAQERLLRHLSAAVTHAGPDGNDPGPESDDALPGLRRFAARIAREIVKERPALISRAEMERFERQPILIFDLLQLLIEEFNHTRATNDAMVTACFMLLSHALRNIRLGIERRFEWAVELDREFQSLVVRRAAEEQLSPQFLAGVLESLAEARLEPSRGLLEIYEQQIMHHAPREAVPSRGQIDAMFESLVDEHGGDPFAIGETLAQMTRALPREAQSALIGEFAASMLPGMKDAVVILALHPEEPVRSEALRWLLENARFVTPTALRRLIVIRNWLPEGEKKILDALIKTARIKGVECARWDPPLPLEGLQASRMDGVGALSLLLSMPVKPNRARIAGILLKQKVGIADSWITPPIPRNEAQTTFRQVARQELFLDVTRGFLDAAIRHHLAVGLAEGMPAPVGLLQMAEALVVDSWVPERLEGSDLLERLIGVEGSAPLDDTERFSTDPIYLEEMERITGSWFEESQEVMDFLESTRMRGRERLTRRILELFCEPNREMWAERCAWTAYWLREQSLKVKRMVGMDRHFAWIARELYHGRPLHELSLMRRVAERTLGGGE</sequence>
<comment type="caution">
    <text evidence="1">The sequence shown here is derived from an EMBL/GenBank/DDBJ whole genome shotgun (WGS) entry which is preliminary data.</text>
</comment>
<organism evidence="1 2">
    <name type="scientific">Candidatus Magnetaquiglobus chichijimensis</name>
    <dbReference type="NCBI Taxonomy" id="3141448"/>
    <lineage>
        <taxon>Bacteria</taxon>
        <taxon>Pseudomonadati</taxon>
        <taxon>Pseudomonadota</taxon>
        <taxon>Magnetococcia</taxon>
        <taxon>Magnetococcales</taxon>
        <taxon>Candidatus Magnetaquicoccaceae</taxon>
        <taxon>Candidatus Magnetaquiglobus</taxon>
    </lineage>
</organism>
<evidence type="ECO:0008006" key="3">
    <source>
        <dbReference type="Google" id="ProtNLM"/>
    </source>
</evidence>
<proteinExistence type="predicted"/>
<reference evidence="1 2" key="2">
    <citation type="submission" date="2024-09" db="EMBL/GenBank/DDBJ databases">
        <title>Draft genome sequence of Candidatus Magnetaquicoccaceae bacterium FCR-1.</title>
        <authorList>
            <person name="Shimoshige H."/>
            <person name="Shimamura S."/>
            <person name="Taoka A."/>
            <person name="Kobayashi H."/>
            <person name="Maekawa T."/>
        </authorList>
    </citation>
    <scope>NUCLEOTIDE SEQUENCE [LARGE SCALE GENOMIC DNA]</scope>
    <source>
        <strain evidence="1 2">FCR-1</strain>
    </source>
</reference>
<keyword evidence="2" id="KW-1185">Reference proteome</keyword>